<feature type="transmembrane region" description="Helical" evidence="5">
    <location>
        <begin position="182"/>
        <end position="199"/>
    </location>
</feature>
<feature type="transmembrane region" description="Helical" evidence="5">
    <location>
        <begin position="53"/>
        <end position="75"/>
    </location>
</feature>
<dbReference type="InterPro" id="IPR020846">
    <property type="entry name" value="MFS_dom"/>
</dbReference>
<reference evidence="7 8" key="1">
    <citation type="submission" date="2019-02" db="EMBL/GenBank/DDBJ databases">
        <title>Arcanobacterium bovis sp. nov., isolated from the milk of a cow with mastitis.</title>
        <authorList>
            <person name="Sammra O."/>
            <person name="Foster G."/>
            <person name="Hassan A."/>
            <person name="Alssahen M."/>
            <person name="Laemmler C."/>
            <person name="Borowiak M."/>
            <person name="Malorny B."/>
            <person name="Abdulmawjood A."/>
        </authorList>
    </citation>
    <scope>NUCLEOTIDE SEQUENCE [LARGE SCALE GENOMIC DNA]</scope>
    <source>
        <strain evidence="7 8">C605018/01/1</strain>
    </source>
</reference>
<evidence type="ECO:0000256" key="3">
    <source>
        <dbReference type="ARBA" id="ARBA00022989"/>
    </source>
</evidence>
<accession>A0A4V2KR74</accession>
<keyword evidence="3 5" id="KW-1133">Transmembrane helix</keyword>
<keyword evidence="8" id="KW-1185">Reference proteome</keyword>
<dbReference type="AlphaFoldDB" id="A0A4V2KR74"/>
<dbReference type="PANTHER" id="PTHR23542:SF1">
    <property type="entry name" value="MAJOR FACILITATOR SUPERFAMILY (MFS) PROFILE DOMAIN-CONTAINING PROTEIN"/>
    <property type="match status" value="1"/>
</dbReference>
<dbReference type="GO" id="GO:0005886">
    <property type="term" value="C:plasma membrane"/>
    <property type="evidence" value="ECO:0007669"/>
    <property type="project" value="UniProtKB-SubCell"/>
</dbReference>
<feature type="transmembrane region" description="Helical" evidence="5">
    <location>
        <begin position="24"/>
        <end position="47"/>
    </location>
</feature>
<evidence type="ECO:0000259" key="6">
    <source>
        <dbReference type="PROSITE" id="PS50850"/>
    </source>
</evidence>
<comment type="caution">
    <text evidence="7">The sequence shown here is derived from an EMBL/GenBank/DDBJ whole genome shotgun (WGS) entry which is preliminary data.</text>
</comment>
<dbReference type="PROSITE" id="PS50850">
    <property type="entry name" value="MFS"/>
    <property type="match status" value="1"/>
</dbReference>
<evidence type="ECO:0000256" key="5">
    <source>
        <dbReference type="SAM" id="Phobius"/>
    </source>
</evidence>
<comment type="subcellular location">
    <subcellularLocation>
        <location evidence="1">Cell membrane</location>
        <topology evidence="1">Multi-pass membrane protein</topology>
    </subcellularLocation>
</comment>
<feature type="transmembrane region" description="Helical" evidence="5">
    <location>
        <begin position="345"/>
        <end position="369"/>
    </location>
</feature>
<dbReference type="OrthoDB" id="9180256at2"/>
<name>A0A4V2KR74_9ACTO</name>
<feature type="transmembrane region" description="Helical" evidence="5">
    <location>
        <begin position="156"/>
        <end position="176"/>
    </location>
</feature>
<feature type="transmembrane region" description="Helical" evidence="5">
    <location>
        <begin position="375"/>
        <end position="395"/>
    </location>
</feature>
<evidence type="ECO:0000313" key="8">
    <source>
        <dbReference type="Proteomes" id="UP000293036"/>
    </source>
</evidence>
<dbReference type="InterPro" id="IPR011701">
    <property type="entry name" value="MFS"/>
</dbReference>
<feature type="transmembrane region" description="Helical" evidence="5">
    <location>
        <begin position="260"/>
        <end position="280"/>
    </location>
</feature>
<dbReference type="GO" id="GO:0022857">
    <property type="term" value="F:transmembrane transporter activity"/>
    <property type="evidence" value="ECO:0007669"/>
    <property type="project" value="InterPro"/>
</dbReference>
<evidence type="ECO:0000256" key="2">
    <source>
        <dbReference type="ARBA" id="ARBA00022692"/>
    </source>
</evidence>
<dbReference type="Pfam" id="PF07690">
    <property type="entry name" value="MFS_1"/>
    <property type="match status" value="1"/>
</dbReference>
<dbReference type="SUPFAM" id="SSF103473">
    <property type="entry name" value="MFS general substrate transporter"/>
    <property type="match status" value="1"/>
</dbReference>
<feature type="transmembrane region" description="Helical" evidence="5">
    <location>
        <begin position="313"/>
        <end position="333"/>
    </location>
</feature>
<feature type="transmembrane region" description="Helical" evidence="5">
    <location>
        <begin position="220"/>
        <end position="240"/>
    </location>
</feature>
<feature type="transmembrane region" description="Helical" evidence="5">
    <location>
        <begin position="87"/>
        <end position="108"/>
    </location>
</feature>
<dbReference type="Gene3D" id="1.20.1250.20">
    <property type="entry name" value="MFS general substrate transporter like domains"/>
    <property type="match status" value="2"/>
</dbReference>
<dbReference type="InterPro" id="IPR036259">
    <property type="entry name" value="MFS_trans_sf"/>
</dbReference>
<organism evidence="7 8">
    <name type="scientific">Arcanobacterium bovis</name>
    <dbReference type="NCBI Taxonomy" id="2529275"/>
    <lineage>
        <taxon>Bacteria</taxon>
        <taxon>Bacillati</taxon>
        <taxon>Actinomycetota</taxon>
        <taxon>Actinomycetes</taxon>
        <taxon>Actinomycetales</taxon>
        <taxon>Actinomycetaceae</taxon>
        <taxon>Arcanobacterium</taxon>
    </lineage>
</organism>
<evidence type="ECO:0000313" key="7">
    <source>
        <dbReference type="EMBL" id="TBW22819.1"/>
    </source>
</evidence>
<dbReference type="RefSeq" id="WP_131279851.1">
    <property type="nucleotide sequence ID" value="NZ_JBHSLR010000009.1"/>
</dbReference>
<sequence>MKRKIDLGSKLGGYRDLPRLTSALYLLISFIGRLPTSMNVIGVLTLVTVTTGSVASGAVVSAAQAIATGIGNPIIGRLTDKYGQRRPLLYIAPVSVISLLSFVTAAVYGAPLWVLALLCALIGLTTSPIGALARIRWYELSKTPPQLAAALSWESTIDEMSFVLGPAAVGLLAALIHPAIPLIVTACIVVTCVVPFALSKYSVGASSTDEIANSPKMVFVMRRVAVSLGAMATLGMFFGAMQTSVTGYANAVGQPGKAGIIYAALGLSSAITALGAVVIPERISQEKRIIIAGIAIALGAFSCSLATSDWNLAMLMFVNGLAIGPASVAIFTLAGRLAPPGGGAVAVTALGSMNVIGVSLSSTLAGTLLEIYLPYGFYVAAGSALLMTFVTLLTARAEIRS</sequence>
<keyword evidence="4 5" id="KW-0472">Membrane</keyword>
<keyword evidence="2 5" id="KW-0812">Transmembrane</keyword>
<protein>
    <submittedName>
        <fullName evidence="7">MFS transporter</fullName>
    </submittedName>
</protein>
<feature type="transmembrane region" description="Helical" evidence="5">
    <location>
        <begin position="114"/>
        <end position="135"/>
    </location>
</feature>
<feature type="transmembrane region" description="Helical" evidence="5">
    <location>
        <begin position="289"/>
        <end position="307"/>
    </location>
</feature>
<proteinExistence type="predicted"/>
<dbReference type="Proteomes" id="UP000293036">
    <property type="component" value="Unassembled WGS sequence"/>
</dbReference>
<dbReference type="PANTHER" id="PTHR23542">
    <property type="match status" value="1"/>
</dbReference>
<dbReference type="EMBL" id="SJDT01000002">
    <property type="protein sequence ID" value="TBW22819.1"/>
    <property type="molecule type" value="Genomic_DNA"/>
</dbReference>
<evidence type="ECO:0000256" key="1">
    <source>
        <dbReference type="ARBA" id="ARBA00004651"/>
    </source>
</evidence>
<gene>
    <name evidence="7" type="ORF">EZJ44_02640</name>
</gene>
<feature type="domain" description="Major facilitator superfamily (MFS) profile" evidence="6">
    <location>
        <begin position="218"/>
        <end position="401"/>
    </location>
</feature>
<evidence type="ECO:0000256" key="4">
    <source>
        <dbReference type="ARBA" id="ARBA00023136"/>
    </source>
</evidence>